<dbReference type="AlphaFoldDB" id="A0A367PJ91"/>
<dbReference type="RefSeq" id="WP_114132855.1">
    <property type="nucleotide sequence ID" value="NZ_CP068434.1"/>
</dbReference>
<evidence type="ECO:0000313" key="1">
    <source>
        <dbReference type="EMBL" id="RCJ07307.1"/>
    </source>
</evidence>
<organism evidence="1 2">
    <name type="scientific">Cupriavidus necator</name>
    <name type="common">Alcaligenes eutrophus</name>
    <name type="synonym">Ralstonia eutropha</name>
    <dbReference type="NCBI Taxonomy" id="106590"/>
    <lineage>
        <taxon>Bacteria</taxon>
        <taxon>Pseudomonadati</taxon>
        <taxon>Pseudomonadota</taxon>
        <taxon>Betaproteobacteria</taxon>
        <taxon>Burkholderiales</taxon>
        <taxon>Burkholderiaceae</taxon>
        <taxon>Cupriavidus</taxon>
    </lineage>
</organism>
<dbReference type="EMBL" id="QDHA01000039">
    <property type="protein sequence ID" value="RCJ07307.1"/>
    <property type="molecule type" value="Genomic_DNA"/>
</dbReference>
<proteinExistence type="predicted"/>
<sequence>MSVIEALLAKQDEGFISLRQLLKQMAAEGGSKPQTAARWLRSLFLEIEQKAKGQALTWYQKQAIDWEPTDARRSADARKALSHIADTVEIDYVNTTRYRHDADVFGFRADDIYVFLETHGLNLSRSARGDDTSRSAAPRTPDWTRPYIGRRQIALGDAATILAGGSPALRDVGKDAEISAWRAALIDATESHSSDLPPEISASTWGSNRDSGQMLSHADIRAWCAHRGHVWPIPEPAPKPATDAEALAEIRRLGAEVARLKTELAEARKGQEANEAAEPATAQEEVSRLAAPVAPRAVRLMEKAIAVQQRFWGANWDESDRDTWPTQDLILAWLKETYPGTSEKQRVAVELVACPVNRDRAKRGNGNP</sequence>
<comment type="caution">
    <text evidence="1">The sequence shown here is derived from an EMBL/GenBank/DDBJ whole genome shotgun (WGS) entry which is preliminary data.</text>
</comment>
<evidence type="ECO:0000313" key="2">
    <source>
        <dbReference type="Proteomes" id="UP000253501"/>
    </source>
</evidence>
<accession>A0A367PJ91</accession>
<dbReference type="Proteomes" id="UP000253501">
    <property type="component" value="Unassembled WGS sequence"/>
</dbReference>
<gene>
    <name evidence="1" type="ORF">DDK22_16635</name>
</gene>
<protein>
    <submittedName>
        <fullName evidence="1">Uncharacterized protein</fullName>
    </submittedName>
</protein>
<name>A0A367PJ91_CUPNE</name>
<reference evidence="1 2" key="1">
    <citation type="submission" date="2018-04" db="EMBL/GenBank/DDBJ databases">
        <title>Cupriavidus necator CR12 genome sequencing and assembly.</title>
        <authorList>
            <person name="Ben Fekih I."/>
            <person name="Mazhar H.S."/>
            <person name="Bello S.K."/>
            <person name="Rensing C."/>
        </authorList>
    </citation>
    <scope>NUCLEOTIDE SEQUENCE [LARGE SCALE GENOMIC DNA]</scope>
    <source>
        <strain evidence="1 2">CR12</strain>
    </source>
</reference>